<dbReference type="InterPro" id="IPR007031">
    <property type="entry name" value="Poxvirus_VLTF3"/>
</dbReference>
<dbReference type="AlphaFoldDB" id="A0A6C0HZS3"/>
<protein>
    <submittedName>
        <fullName evidence="1">Uncharacterized protein</fullName>
    </submittedName>
</protein>
<sequence>MEILLKHFSLKFSILRNIFDKIASVSIPIDDILLKLNDIEMRFALTTSPLQLRLLSDDVNRGEIISDFDIIINTENFLSDINNIFIQCIHILYKNDICVRVRCEHFKIKEKKKKSIYGHISPIFLEIQNLIDIYPMNIEYTQEYQYINYRICNVCNYEMEVDSIKSELICNNCAMIKPLIGISFENIQFCNYDSQKSKSGTFNPNRHFHTWWSHILAKEDESEITNNDPDNDLFEKLNFIIKRDKKVLRFLTVIDIRNMLRELKKSELNKNISLILKKITGVGPPSISEEVEIRVENLFNKVIEMCENIKRGSRTNRNYYPYYIYKIIDSIIPEEEFEIRRILYYIYIQSKETVEDDDMDWEQICKMVPELTYKPTDRMQYLKYMPE</sequence>
<dbReference type="GO" id="GO:0046782">
    <property type="term" value="P:regulation of viral transcription"/>
    <property type="evidence" value="ECO:0007669"/>
    <property type="project" value="InterPro"/>
</dbReference>
<proteinExistence type="predicted"/>
<reference evidence="1" key="1">
    <citation type="journal article" date="2020" name="Nature">
        <title>Giant virus diversity and host interactions through global metagenomics.</title>
        <authorList>
            <person name="Schulz F."/>
            <person name="Roux S."/>
            <person name="Paez-Espino D."/>
            <person name="Jungbluth S."/>
            <person name="Walsh D.A."/>
            <person name="Denef V.J."/>
            <person name="McMahon K.D."/>
            <person name="Konstantinidis K.T."/>
            <person name="Eloe-Fadrosh E.A."/>
            <person name="Kyrpides N.C."/>
            <person name="Woyke T."/>
        </authorList>
    </citation>
    <scope>NUCLEOTIDE SEQUENCE</scope>
    <source>
        <strain evidence="1">GVMAG-M-3300023184-186</strain>
    </source>
</reference>
<organism evidence="1">
    <name type="scientific">viral metagenome</name>
    <dbReference type="NCBI Taxonomy" id="1070528"/>
    <lineage>
        <taxon>unclassified sequences</taxon>
        <taxon>metagenomes</taxon>
        <taxon>organismal metagenomes</taxon>
    </lineage>
</organism>
<dbReference type="Pfam" id="PF04947">
    <property type="entry name" value="Pox_VLTF3"/>
    <property type="match status" value="1"/>
</dbReference>
<dbReference type="EMBL" id="MN740065">
    <property type="protein sequence ID" value="QHT86258.1"/>
    <property type="molecule type" value="Genomic_DNA"/>
</dbReference>
<name>A0A6C0HZS3_9ZZZZ</name>
<evidence type="ECO:0000313" key="1">
    <source>
        <dbReference type="EMBL" id="QHT86258.1"/>
    </source>
</evidence>
<accession>A0A6C0HZS3</accession>